<evidence type="ECO:0000313" key="3">
    <source>
        <dbReference type="EMBL" id="OUN52494.1"/>
    </source>
</evidence>
<dbReference type="Pfam" id="PF01381">
    <property type="entry name" value="HTH_3"/>
    <property type="match status" value="1"/>
</dbReference>
<gene>
    <name evidence="3" type="ORF">B5G17_17320</name>
    <name evidence="4" type="ORF">DXC80_07725</name>
</gene>
<evidence type="ECO:0000313" key="6">
    <source>
        <dbReference type="Proteomes" id="UP000260795"/>
    </source>
</evidence>
<evidence type="ECO:0000313" key="4">
    <source>
        <dbReference type="EMBL" id="RGL14736.1"/>
    </source>
</evidence>
<reference evidence="4 6" key="3">
    <citation type="submission" date="2018-08" db="EMBL/GenBank/DDBJ databases">
        <title>A genome reference for cultivated species of the human gut microbiota.</title>
        <authorList>
            <person name="Zou Y."/>
            <person name="Xue W."/>
            <person name="Luo G."/>
        </authorList>
    </citation>
    <scope>NUCLEOTIDE SEQUENCE [LARGE SCALE GENOMIC DNA]</scope>
    <source>
        <strain evidence="4 6">TF08-13</strain>
    </source>
</reference>
<sequence>MENIASLKEKWFKKEVERLANEGVSKADIARALDIKPQYLNSVLNGSRGLADTFLDKFIEAYNINQFDLLPHDGDSTISTVSLRFMEKLDEKDAKIDHLQSELRAMTEELATLKAKYPESSTSHPEGLGPAKTASTKKHSPQPDADNATSANAQ</sequence>
<reference evidence="3" key="2">
    <citation type="journal article" date="2018" name="BMC Genomics">
        <title>Whole genome sequencing and function prediction of 133 gut anaerobes isolated from chicken caecum in pure cultures.</title>
        <authorList>
            <person name="Medvecky M."/>
            <person name="Cejkova D."/>
            <person name="Polansky O."/>
            <person name="Karasova D."/>
            <person name="Kubasova T."/>
            <person name="Cizek A."/>
            <person name="Rychlik I."/>
        </authorList>
    </citation>
    <scope>NUCLEOTIDE SEQUENCE</scope>
    <source>
        <strain evidence="3">An67</strain>
    </source>
</reference>
<evidence type="ECO:0000256" key="1">
    <source>
        <dbReference type="SAM" id="MobiDB-lite"/>
    </source>
</evidence>
<feature type="region of interest" description="Disordered" evidence="1">
    <location>
        <begin position="114"/>
        <end position="154"/>
    </location>
</feature>
<dbReference type="EMBL" id="NFHS01000011">
    <property type="protein sequence ID" value="OUN52494.1"/>
    <property type="molecule type" value="Genomic_DNA"/>
</dbReference>
<dbReference type="RefSeq" id="WP_087333296.1">
    <property type="nucleotide sequence ID" value="NZ_JAHOOT010000033.1"/>
</dbReference>
<dbReference type="InterPro" id="IPR001387">
    <property type="entry name" value="Cro/C1-type_HTH"/>
</dbReference>
<dbReference type="GO" id="GO:0003677">
    <property type="term" value="F:DNA binding"/>
    <property type="evidence" value="ECO:0007669"/>
    <property type="project" value="InterPro"/>
</dbReference>
<protein>
    <submittedName>
        <fullName evidence="4">XRE family transcriptional regulator</fullName>
    </submittedName>
</protein>
<dbReference type="InterPro" id="IPR010982">
    <property type="entry name" value="Lambda_DNA-bd_dom_sf"/>
</dbReference>
<organism evidence="3 5">
    <name type="scientific">Bacteroides uniformis</name>
    <dbReference type="NCBI Taxonomy" id="820"/>
    <lineage>
        <taxon>Bacteria</taxon>
        <taxon>Pseudomonadati</taxon>
        <taxon>Bacteroidota</taxon>
        <taxon>Bacteroidia</taxon>
        <taxon>Bacteroidales</taxon>
        <taxon>Bacteroidaceae</taxon>
        <taxon>Bacteroides</taxon>
    </lineage>
</organism>
<dbReference type="EMBL" id="QSRK01000009">
    <property type="protein sequence ID" value="RGL14736.1"/>
    <property type="molecule type" value="Genomic_DNA"/>
</dbReference>
<comment type="caution">
    <text evidence="3">The sequence shown here is derived from an EMBL/GenBank/DDBJ whole genome shotgun (WGS) entry which is preliminary data.</text>
</comment>
<proteinExistence type="predicted"/>
<dbReference type="SUPFAM" id="SSF47413">
    <property type="entry name" value="lambda repressor-like DNA-binding domains"/>
    <property type="match status" value="1"/>
</dbReference>
<evidence type="ECO:0000313" key="5">
    <source>
        <dbReference type="Proteomes" id="UP000196329"/>
    </source>
</evidence>
<feature type="domain" description="HTH cro/C1-type" evidence="2">
    <location>
        <begin position="21"/>
        <end position="64"/>
    </location>
</feature>
<dbReference type="Proteomes" id="UP000196329">
    <property type="component" value="Unassembled WGS sequence"/>
</dbReference>
<dbReference type="AlphaFoldDB" id="A0A1Y3UUT4"/>
<dbReference type="Proteomes" id="UP000260795">
    <property type="component" value="Unassembled WGS sequence"/>
</dbReference>
<reference evidence="5" key="1">
    <citation type="submission" date="2017-04" db="EMBL/GenBank/DDBJ databases">
        <title>Function of individual gut microbiota members based on whole genome sequencing of pure cultures obtained from chicken caecum.</title>
        <authorList>
            <person name="Medvecky M."/>
            <person name="Cejkova D."/>
            <person name="Polansky O."/>
            <person name="Karasova D."/>
            <person name="Kubasova T."/>
            <person name="Cizek A."/>
            <person name="Rychlik I."/>
        </authorList>
    </citation>
    <scope>NUCLEOTIDE SEQUENCE [LARGE SCALE GENOMIC DNA]</scope>
    <source>
        <strain evidence="5">An67</strain>
    </source>
</reference>
<accession>A0A1Y3UUT4</accession>
<evidence type="ECO:0000259" key="2">
    <source>
        <dbReference type="Pfam" id="PF01381"/>
    </source>
</evidence>
<name>A0A1Y3UUT4_BACUN</name>